<evidence type="ECO:0000256" key="1">
    <source>
        <dbReference type="SAM" id="MobiDB-lite"/>
    </source>
</evidence>
<feature type="signal peptide" evidence="2">
    <location>
        <begin position="1"/>
        <end position="21"/>
    </location>
</feature>
<feature type="compositionally biased region" description="Basic residues" evidence="1">
    <location>
        <begin position="42"/>
        <end position="54"/>
    </location>
</feature>
<proteinExistence type="predicted"/>
<dbReference type="EMBL" id="CDMZ01001325">
    <property type="protein sequence ID" value="CEM30805.1"/>
    <property type="molecule type" value="Genomic_DNA"/>
</dbReference>
<keyword evidence="2" id="KW-0732">Signal</keyword>
<accession>A0A0G4GL70</accession>
<evidence type="ECO:0000313" key="3">
    <source>
        <dbReference type="EMBL" id="CEM30805.1"/>
    </source>
</evidence>
<feature type="region of interest" description="Disordered" evidence="1">
    <location>
        <begin position="36"/>
        <end position="83"/>
    </location>
</feature>
<dbReference type="AlphaFoldDB" id="A0A0G4GL70"/>
<feature type="chain" id="PRO_5005190325" evidence="2">
    <location>
        <begin position="22"/>
        <end position="557"/>
    </location>
</feature>
<reference evidence="3" key="1">
    <citation type="submission" date="2014-11" db="EMBL/GenBank/DDBJ databases">
        <authorList>
            <person name="Otto D Thomas"/>
            <person name="Naeem Raeece"/>
        </authorList>
    </citation>
    <scope>NUCLEOTIDE SEQUENCE</scope>
</reference>
<protein>
    <submittedName>
        <fullName evidence="3">Uncharacterized protein</fullName>
    </submittedName>
</protein>
<evidence type="ECO:0000256" key="2">
    <source>
        <dbReference type="SAM" id="SignalP"/>
    </source>
</evidence>
<dbReference type="VEuPathDB" id="CryptoDB:Cvel_4856"/>
<organism evidence="3">
    <name type="scientific">Chromera velia CCMP2878</name>
    <dbReference type="NCBI Taxonomy" id="1169474"/>
    <lineage>
        <taxon>Eukaryota</taxon>
        <taxon>Sar</taxon>
        <taxon>Alveolata</taxon>
        <taxon>Colpodellida</taxon>
        <taxon>Chromeraceae</taxon>
        <taxon>Chromera</taxon>
    </lineage>
</organism>
<gene>
    <name evidence="3" type="ORF">Cvel_4856</name>
</gene>
<name>A0A0G4GL70_9ALVE</name>
<sequence length="557" mass="60893">MQLSFYLSLSFCSLLVHRSSCSFSLSGSSFEKLDTKLSSSARHSRTSSKSRSNKKVKDSRESLGIGPGSFKPPSPSLHASNTQKIKKLRIPKAPSRFSNAITIPEEPPRPGSPFCIDDPAFSPEAWELVGTAVASAVSGFAGGYLHSLKAASAASEGAKKFRDSMQSLKACYEGVKALTEKVWESVGNILDKKEESKISLAWDPTNARSLAQQVVSLGQTVDDTLKECTTLWTSLEIPPSGTEKKETFEPKAKEGTFEVEIGGESHSLREIARKLLDGAQTADEKFTDAQNAFRSWKERDYFHFGWHTGSIFSLTQISLPEIPRVFEGFVGTFVSFAINKFPVQSSHHSDLAEAREEARENLDACLGILNPEGALGQVFSVVRGLQGLRKKLQETAETDMSGLGLSSVTSLLSFFPDLEGPLEALSGGGRGDLGGAMEGCRDLEAQLPSGTLGRIFCVFDVLENPEEFSQKASEHFQAIPKFDGSSRTDFIRKHCVDSEGKWIGKDRDSRLPNECNLAFAKVARFDETIHAFAESWNKADMRQLGATVAETVFVNIF</sequence>